<comment type="caution">
    <text evidence="4">The sequence shown here is derived from an EMBL/GenBank/DDBJ whole genome shotgun (WGS) entry which is preliminary data.</text>
</comment>
<reference evidence="4 5" key="2">
    <citation type="submission" date="2015-05" db="EMBL/GenBank/DDBJ databases">
        <authorList>
            <person name="Morales-Cruz A."/>
            <person name="Amrine K.C."/>
            <person name="Cantu D."/>
        </authorList>
    </citation>
    <scope>NUCLEOTIDE SEQUENCE [LARGE SCALE GENOMIC DNA]</scope>
    <source>
        <strain evidence="4">UCRPC4</strain>
    </source>
</reference>
<feature type="compositionally biased region" description="Polar residues" evidence="3">
    <location>
        <begin position="851"/>
        <end position="862"/>
    </location>
</feature>
<proteinExistence type="inferred from homology"/>
<reference evidence="4 5" key="1">
    <citation type="submission" date="2015-05" db="EMBL/GenBank/DDBJ databases">
        <title>Distinctive expansion of gene families associated with plant cell wall degradation and secondary metabolism in the genomes of grapevine trunk pathogens.</title>
        <authorList>
            <person name="Lawrence D.P."/>
            <person name="Travadon R."/>
            <person name="Rolshausen P.E."/>
            <person name="Baumgartner K."/>
        </authorList>
    </citation>
    <scope>NUCLEOTIDE SEQUENCE [LARGE SCALE GENOMIC DNA]</scope>
    <source>
        <strain evidence="4">UCRPC4</strain>
    </source>
</reference>
<accession>A0A0G2H575</accession>
<organism evidence="4 5">
    <name type="scientific">Phaeomoniella chlamydospora</name>
    <name type="common">Phaeoacremonium chlamydosporum</name>
    <dbReference type="NCBI Taxonomy" id="158046"/>
    <lineage>
        <taxon>Eukaryota</taxon>
        <taxon>Fungi</taxon>
        <taxon>Dikarya</taxon>
        <taxon>Ascomycota</taxon>
        <taxon>Pezizomycotina</taxon>
        <taxon>Eurotiomycetes</taxon>
        <taxon>Chaetothyriomycetidae</taxon>
        <taxon>Phaeomoniellales</taxon>
        <taxon>Phaeomoniellaceae</taxon>
        <taxon>Phaeomoniella</taxon>
    </lineage>
</organism>
<dbReference type="OrthoDB" id="276323at2759"/>
<keyword evidence="2" id="KW-0175">Coiled coil</keyword>
<feature type="compositionally biased region" description="Low complexity" evidence="3">
    <location>
        <begin position="45"/>
        <end position="66"/>
    </location>
</feature>
<dbReference type="EMBL" id="LCWF01000064">
    <property type="protein sequence ID" value="KKY23855.1"/>
    <property type="molecule type" value="Genomic_DNA"/>
</dbReference>
<comment type="similarity">
    <text evidence="1">Belongs to the TCP11 family.</text>
</comment>
<dbReference type="InterPro" id="IPR008862">
    <property type="entry name" value="Tcp11"/>
</dbReference>
<keyword evidence="5" id="KW-1185">Reference proteome</keyword>
<dbReference type="PANTHER" id="PTHR12832">
    <property type="entry name" value="TESTIS-SPECIFIC PROTEIN PBS13 T-COMPLEX 11"/>
    <property type="match status" value="1"/>
</dbReference>
<feature type="region of interest" description="Disordered" evidence="3">
    <location>
        <begin position="840"/>
        <end position="862"/>
    </location>
</feature>
<evidence type="ECO:0000256" key="3">
    <source>
        <dbReference type="SAM" id="MobiDB-lite"/>
    </source>
</evidence>
<evidence type="ECO:0000256" key="2">
    <source>
        <dbReference type="SAM" id="Coils"/>
    </source>
</evidence>
<gene>
    <name evidence="4" type="ORF">UCRPC4_g02668</name>
</gene>
<feature type="region of interest" description="Disordered" evidence="3">
    <location>
        <begin position="437"/>
        <end position="459"/>
    </location>
</feature>
<protein>
    <submittedName>
        <fullName evidence="4">Putative iq calmodulin-binding motif domain protein</fullName>
    </submittedName>
</protein>
<dbReference type="PANTHER" id="PTHR12832:SF18">
    <property type="entry name" value="IQ CALMODULIN-BINDING MOTIF DOMAIN PROTEIN (AFU_ORTHOLOGUE AFUA_1G08920)"/>
    <property type="match status" value="1"/>
</dbReference>
<dbReference type="GO" id="GO:0010737">
    <property type="term" value="P:protein kinase A signaling"/>
    <property type="evidence" value="ECO:0007669"/>
    <property type="project" value="TreeGrafter"/>
</dbReference>
<dbReference type="Pfam" id="PF05794">
    <property type="entry name" value="Tcp11"/>
    <property type="match status" value="1"/>
</dbReference>
<name>A0A0G2H575_PHACM</name>
<feature type="coiled-coil region" evidence="2">
    <location>
        <begin position="133"/>
        <end position="186"/>
    </location>
</feature>
<dbReference type="AlphaFoldDB" id="A0A0G2H575"/>
<dbReference type="Proteomes" id="UP000053317">
    <property type="component" value="Unassembled WGS sequence"/>
</dbReference>
<feature type="region of interest" description="Disordered" evidence="3">
    <location>
        <begin position="1"/>
        <end position="77"/>
    </location>
</feature>
<evidence type="ECO:0000313" key="5">
    <source>
        <dbReference type="Proteomes" id="UP000053317"/>
    </source>
</evidence>
<evidence type="ECO:0000256" key="1">
    <source>
        <dbReference type="ARBA" id="ARBA00010954"/>
    </source>
</evidence>
<evidence type="ECO:0000313" key="4">
    <source>
        <dbReference type="EMBL" id="KKY23855.1"/>
    </source>
</evidence>
<sequence length="945" mass="105331">MTADYRVDDMEMESVPEGSPALAPPAHIAARIYKKNAAAERRKSSAASSRRSSMSSRHSHQSVLSAHAGPQSNHVAQHLRRMSIIESRKARLADRAAHAEKVRLRAALAKAAPRGTSREDRALAAQAAREKLLAEITARCEEEVRRAKRVAEENKEKKAAELIRLREEMEGKLAEAAKRRLEYQQSIRRPRTASLPRVEEKKAVKPMCTQLSHTAAAKIIQRHWKAYNAVRIAKAFNSLQLSVPRLKAMDFDDVGGRLSSERALVATARTLKFFGMLENADDELGDRGSVRVFLSTFLVLSHPGQVLSHGGSDGQEQELLSKAEELLTCFEKALKRIIVAKQPHAHENLSFLFHSFTSTFHAWKSRDSGALIDIMVNQFVELDLILQTVKDDKAGGAADEYHSAIRTFQVQLLARLKRFAGPEKALDLVRTAVRKARKRHAKARRAPSPNDIPRTASTGDEGIQRIAHEALSNTEVVPQKQSPSLADQSALLVRELRQSMTPIPSNREVSHEILVNGFFEVQQRPWTESRKAFSDSLRTGMRETLEQGGDLAASGWIGSMATLIRERLLNLVTQRHPLYERIDNFLDTTLIDQTCRAGMFSYESFFETIGNIIAQICSPGRDDAVNAFLKDRNSDHIDRLFNLVDILDLMSLDHINYAFRMAAPTVLEHGLEHERAVFESEVSEGRIPLEKTRTFWQRSRSALLDEGRARDSLAAGPSGPAIYMKGLTDLILANQPLEDELIPETLQLDGQRLSKLRATAYKMAAVASILLTTKIRLRRNREVRWSADADRIMALDFADPKTHPQRVVSIIESSHLMPDATRDGLLSFVNRVLPPAIAAARRAEDPASHLPSDTQSSTTEPTATFTEPLALHLLRSLQSHIHARLSATSTAERVRVTTSAAETLARAGMPEFVAEVGKVVDILERVKRVDLAAHSVWYDQVAGRD</sequence>